<name>A0A084JUH0_NONUL</name>
<proteinExistence type="predicted"/>
<dbReference type="InterPro" id="IPR029756">
    <property type="entry name" value="MTH1187/YkoF-like"/>
</dbReference>
<dbReference type="EMBL" id="JPJI01000032">
    <property type="protein sequence ID" value="KEZ92604.1"/>
    <property type="molecule type" value="Genomic_DNA"/>
</dbReference>
<evidence type="ECO:0000313" key="2">
    <source>
        <dbReference type="EMBL" id="PRX15444.1"/>
    </source>
</evidence>
<dbReference type="Proteomes" id="UP000028531">
    <property type="component" value="Unassembled WGS sequence"/>
</dbReference>
<dbReference type="OrthoDB" id="164222at2"/>
<evidence type="ECO:0000313" key="3">
    <source>
        <dbReference type="Proteomes" id="UP000028531"/>
    </source>
</evidence>
<evidence type="ECO:0008006" key="5">
    <source>
        <dbReference type="Google" id="ProtNLM"/>
    </source>
</evidence>
<dbReference type="Gene3D" id="3.30.70.930">
    <property type="match status" value="1"/>
</dbReference>
<organism evidence="1 3">
    <name type="scientific">Nonlabens ulvanivorans</name>
    <name type="common">Persicivirga ulvanivorans</name>
    <dbReference type="NCBI Taxonomy" id="906888"/>
    <lineage>
        <taxon>Bacteria</taxon>
        <taxon>Pseudomonadati</taxon>
        <taxon>Bacteroidota</taxon>
        <taxon>Flavobacteriia</taxon>
        <taxon>Flavobacteriales</taxon>
        <taxon>Flavobacteriaceae</taxon>
        <taxon>Nonlabens</taxon>
    </lineage>
</organism>
<reference evidence="2 4" key="2">
    <citation type="submission" date="2018-03" db="EMBL/GenBank/DDBJ databases">
        <title>Genomic Encyclopedia of Archaeal and Bacterial Type Strains, Phase II (KMG-II): from individual species to whole genera.</title>
        <authorList>
            <person name="Goeker M."/>
        </authorList>
    </citation>
    <scope>NUCLEOTIDE SEQUENCE [LARGE SCALE GENOMIC DNA]</scope>
    <source>
        <strain evidence="2 4">DSM 22727</strain>
    </source>
</reference>
<reference evidence="1 3" key="1">
    <citation type="submission" date="2014-07" db="EMBL/GenBank/DDBJ databases">
        <title>Draft genome sequence of Nonlabens ulvanivorans, an ulvan degrading bacterium.</title>
        <authorList>
            <person name="Kopel M."/>
            <person name="Helbert W."/>
            <person name="Henrissat B."/>
            <person name="Doniger T."/>
            <person name="Banin E."/>
        </authorList>
    </citation>
    <scope>NUCLEOTIDE SEQUENCE [LARGE SCALE GENOMIC DNA]</scope>
    <source>
        <strain evidence="1 3">PLR</strain>
    </source>
</reference>
<protein>
    <recommendedName>
        <fullName evidence="5">Thiamine-binding protein domain-containing protein</fullName>
    </recommendedName>
</protein>
<dbReference type="RefSeq" id="WP_036583616.1">
    <property type="nucleotide sequence ID" value="NZ_CP138994.1"/>
</dbReference>
<dbReference type="EMBL" id="PVNA01000001">
    <property type="protein sequence ID" value="PRX15444.1"/>
    <property type="molecule type" value="Genomic_DNA"/>
</dbReference>
<dbReference type="Proteomes" id="UP000239997">
    <property type="component" value="Unassembled WGS sequence"/>
</dbReference>
<sequence length="86" mass="10197">MKASIELTMSPLQDDYEQHIIDFIKTLRESEFTVLENPLATQIYGDFVPLMQFLTREMSKSMEQTKAVLFYMKVVKTDRSDYEPFF</sequence>
<accession>A0A084JUH0</accession>
<dbReference type="AlphaFoldDB" id="A0A084JUH0"/>
<gene>
    <name evidence="1" type="ORF">IL45_10680</name>
    <name evidence="2" type="ORF">LY02_00661</name>
</gene>
<comment type="caution">
    <text evidence="1">The sequence shown here is derived from an EMBL/GenBank/DDBJ whole genome shotgun (WGS) entry which is preliminary data.</text>
</comment>
<evidence type="ECO:0000313" key="1">
    <source>
        <dbReference type="EMBL" id="KEZ92604.1"/>
    </source>
</evidence>
<keyword evidence="4" id="KW-1185">Reference proteome</keyword>
<evidence type="ECO:0000313" key="4">
    <source>
        <dbReference type="Proteomes" id="UP000239997"/>
    </source>
</evidence>
<dbReference type="SUPFAM" id="SSF89957">
    <property type="entry name" value="MTH1187/YkoF-like"/>
    <property type="match status" value="1"/>
</dbReference>